<dbReference type="EMBL" id="GL883134">
    <property type="protein sequence ID" value="EGG01909.1"/>
    <property type="molecule type" value="Genomic_DNA"/>
</dbReference>
<protein>
    <submittedName>
        <fullName evidence="1">Uncharacterized protein</fullName>
    </submittedName>
</protein>
<dbReference type="InParanoid" id="F4S070"/>
<proteinExistence type="predicted"/>
<dbReference type="OrthoDB" id="10398923at2759"/>
<reference evidence="2" key="1">
    <citation type="journal article" date="2011" name="Proc. Natl. Acad. Sci. U.S.A.">
        <title>Obligate biotrophy features unraveled by the genomic analysis of rust fungi.</title>
        <authorList>
            <person name="Duplessis S."/>
            <person name="Cuomo C.A."/>
            <person name="Lin Y.-C."/>
            <person name="Aerts A."/>
            <person name="Tisserant E."/>
            <person name="Veneault-Fourrey C."/>
            <person name="Joly D.L."/>
            <person name="Hacquard S."/>
            <person name="Amselem J."/>
            <person name="Cantarel B.L."/>
            <person name="Chiu R."/>
            <person name="Coutinho P.M."/>
            <person name="Feau N."/>
            <person name="Field M."/>
            <person name="Frey P."/>
            <person name="Gelhaye E."/>
            <person name="Goldberg J."/>
            <person name="Grabherr M.G."/>
            <person name="Kodira C.D."/>
            <person name="Kohler A."/>
            <person name="Kuees U."/>
            <person name="Lindquist E.A."/>
            <person name="Lucas S.M."/>
            <person name="Mago R."/>
            <person name="Mauceli E."/>
            <person name="Morin E."/>
            <person name="Murat C."/>
            <person name="Pangilinan J.L."/>
            <person name="Park R."/>
            <person name="Pearson M."/>
            <person name="Quesneville H."/>
            <person name="Rouhier N."/>
            <person name="Sakthikumar S."/>
            <person name="Salamov A.A."/>
            <person name="Schmutz J."/>
            <person name="Selles B."/>
            <person name="Shapiro H."/>
            <person name="Tanguay P."/>
            <person name="Tuskan G.A."/>
            <person name="Henrissat B."/>
            <person name="Van de Peer Y."/>
            <person name="Rouze P."/>
            <person name="Ellis J.G."/>
            <person name="Dodds P.N."/>
            <person name="Schein J.E."/>
            <person name="Zhong S."/>
            <person name="Hamelin R.C."/>
            <person name="Grigoriev I.V."/>
            <person name="Szabo L.J."/>
            <person name="Martin F."/>
        </authorList>
    </citation>
    <scope>NUCLEOTIDE SEQUENCE [LARGE SCALE GENOMIC DNA]</scope>
    <source>
        <strain evidence="2">98AG31 / pathotype 3-4-7</strain>
    </source>
</reference>
<dbReference type="VEuPathDB" id="FungiDB:MELLADRAFT_110554"/>
<dbReference type="GeneID" id="18924113"/>
<keyword evidence="2" id="KW-1185">Reference proteome</keyword>
<dbReference type="KEGG" id="mlr:MELLADRAFT_110554"/>
<dbReference type="RefSeq" id="XP_007414743.1">
    <property type="nucleotide sequence ID" value="XM_007414681.1"/>
</dbReference>
<dbReference type="AlphaFoldDB" id="F4S070"/>
<dbReference type="Proteomes" id="UP000001072">
    <property type="component" value="Unassembled WGS sequence"/>
</dbReference>
<accession>F4S070</accession>
<evidence type="ECO:0000313" key="2">
    <source>
        <dbReference type="Proteomes" id="UP000001072"/>
    </source>
</evidence>
<dbReference type="HOGENOM" id="CLU_847538_0_0_1"/>
<organism evidence="2">
    <name type="scientific">Melampsora larici-populina (strain 98AG31 / pathotype 3-4-7)</name>
    <name type="common">Poplar leaf rust fungus</name>
    <dbReference type="NCBI Taxonomy" id="747676"/>
    <lineage>
        <taxon>Eukaryota</taxon>
        <taxon>Fungi</taxon>
        <taxon>Dikarya</taxon>
        <taxon>Basidiomycota</taxon>
        <taxon>Pucciniomycotina</taxon>
        <taxon>Pucciniomycetes</taxon>
        <taxon>Pucciniales</taxon>
        <taxon>Melampsoraceae</taxon>
        <taxon>Melampsora</taxon>
    </lineage>
</organism>
<name>F4S070_MELLP</name>
<sequence length="328" mass="36708">MAPASSIEDCGTPFASWFLAKQLHLYRKGAPGSVINGIGEIVNKFIYKVRTHIRGFHPIVTLKAWQGSNLHGACRSSESLHSPWPISTRLTDQMWFESLIKAAWDSDTDSDLQSDQHDLDQYDETHVDFAAWKDDFTALTSSPEMETLPISPTSLLYRSVDCQVQVITGPWYPCFATTIGTKVNTKHIDSEGHSSPRCMTLCNSISSPEPTPHVMSLPSLDTMHVGTRLSTPVYPLPTHPLLELQKARNILTQDKHLHLEVGPGSLKHDNAKNPAKVQLQSLSYATDVFKSGVSTRMGEYERLQNQFRWRMIPSIEPLKEGIMDPISL</sequence>
<evidence type="ECO:0000313" key="1">
    <source>
        <dbReference type="EMBL" id="EGG01909.1"/>
    </source>
</evidence>
<gene>
    <name evidence="1" type="ORF">MELLADRAFT_110554</name>
</gene>